<dbReference type="PANTHER" id="PTHR43674:SF16">
    <property type="entry name" value="CARBON-NITROGEN FAMILY, PUTATIVE (AFU_ORTHOLOGUE AFUA_5G02350)-RELATED"/>
    <property type="match status" value="1"/>
</dbReference>
<evidence type="ECO:0000259" key="2">
    <source>
        <dbReference type="PROSITE" id="PS50263"/>
    </source>
</evidence>
<evidence type="ECO:0000256" key="1">
    <source>
        <dbReference type="ARBA" id="ARBA00022801"/>
    </source>
</evidence>
<accession>A0A419DAU4</accession>
<reference evidence="3 4" key="1">
    <citation type="journal article" date="2017" name="ISME J.">
        <title>Energy and carbon metabolisms in a deep terrestrial subsurface fluid microbial community.</title>
        <authorList>
            <person name="Momper L."/>
            <person name="Jungbluth S.P."/>
            <person name="Lee M.D."/>
            <person name="Amend J.P."/>
        </authorList>
    </citation>
    <scope>NUCLEOTIDE SEQUENCE [LARGE SCALE GENOMIC DNA]</scope>
    <source>
        <strain evidence="3">SURF_29</strain>
    </source>
</reference>
<dbReference type="EMBL" id="QZJW01000052">
    <property type="protein sequence ID" value="RJO60182.1"/>
    <property type="molecule type" value="Genomic_DNA"/>
</dbReference>
<dbReference type="Gene3D" id="3.60.110.10">
    <property type="entry name" value="Carbon-nitrogen hydrolase"/>
    <property type="match status" value="1"/>
</dbReference>
<comment type="caution">
    <text evidence="3">The sequence shown here is derived from an EMBL/GenBank/DDBJ whole genome shotgun (WGS) entry which is preliminary data.</text>
</comment>
<dbReference type="SUPFAM" id="SSF56317">
    <property type="entry name" value="Carbon-nitrogen hydrolase"/>
    <property type="match status" value="1"/>
</dbReference>
<proteinExistence type="predicted"/>
<dbReference type="Pfam" id="PF00795">
    <property type="entry name" value="CN_hydrolase"/>
    <property type="match status" value="1"/>
</dbReference>
<protein>
    <recommendedName>
        <fullName evidence="2">CN hydrolase domain-containing protein</fullName>
    </recommendedName>
</protein>
<gene>
    <name evidence="3" type="ORF">C4544_06000</name>
</gene>
<keyword evidence="1" id="KW-0378">Hydrolase</keyword>
<name>A0A419DAU4_9BACT</name>
<dbReference type="InterPro" id="IPR050345">
    <property type="entry name" value="Aliph_Amidase/BUP"/>
</dbReference>
<dbReference type="Proteomes" id="UP000285655">
    <property type="component" value="Unassembled WGS sequence"/>
</dbReference>
<sequence>MAIIKPYTIAVMQASKIQIRSGGMAKFKKNVKTNLNHYCALIDGACRNNSSVKLVTFGEFTITGQYAPADLDDHEFNNKEILENTAIRIPGPETDVFASKAEQYGIYIAAANFEYDPDWPNIHFNTAFIISPEGEIILKYRKLMGQAASVHDIMDKYVNPLTKKYDPFPVVDTRIGRLACIVCTDMYTPELTRIYGMKGAEVILRLTAGWGMLRAPGVGRAVAIARASDNGVYFVVSNWGPYLGTQYAAATSAGHSCVINYEGRVIEEALTTNEIVLKAQVDIEALRDYKRRRDPIRLIRTELYLPYYRRTIFPPNTLLGTSVEKLDSRERDTRPVAMENVKKNQDFYNEYDVMTSQAKAKNNFRQRKYEMPRDD</sequence>
<dbReference type="PANTHER" id="PTHR43674">
    <property type="entry name" value="NITRILASE C965.09-RELATED"/>
    <property type="match status" value="1"/>
</dbReference>
<dbReference type="AlphaFoldDB" id="A0A419DAU4"/>
<evidence type="ECO:0000313" key="3">
    <source>
        <dbReference type="EMBL" id="RJO60182.1"/>
    </source>
</evidence>
<dbReference type="InterPro" id="IPR003010">
    <property type="entry name" value="C-N_Hydrolase"/>
</dbReference>
<dbReference type="PROSITE" id="PS50263">
    <property type="entry name" value="CN_HYDROLASE"/>
    <property type="match status" value="1"/>
</dbReference>
<dbReference type="InterPro" id="IPR036526">
    <property type="entry name" value="C-N_Hydrolase_sf"/>
</dbReference>
<dbReference type="GO" id="GO:0016811">
    <property type="term" value="F:hydrolase activity, acting on carbon-nitrogen (but not peptide) bonds, in linear amides"/>
    <property type="evidence" value="ECO:0007669"/>
    <property type="project" value="TreeGrafter"/>
</dbReference>
<evidence type="ECO:0000313" key="4">
    <source>
        <dbReference type="Proteomes" id="UP000285655"/>
    </source>
</evidence>
<organism evidence="3 4">
    <name type="scientific">candidate division WS5 bacterium</name>
    <dbReference type="NCBI Taxonomy" id="2093353"/>
    <lineage>
        <taxon>Bacteria</taxon>
        <taxon>candidate division WS5</taxon>
    </lineage>
</organism>
<feature type="domain" description="CN hydrolase" evidence="2">
    <location>
        <begin position="7"/>
        <end position="283"/>
    </location>
</feature>